<evidence type="ECO:0000313" key="4">
    <source>
        <dbReference type="Proteomes" id="UP000602905"/>
    </source>
</evidence>
<feature type="region of interest" description="Disordered" evidence="1">
    <location>
        <begin position="403"/>
        <end position="557"/>
    </location>
</feature>
<feature type="compositionally biased region" description="Low complexity" evidence="1">
    <location>
        <begin position="190"/>
        <end position="200"/>
    </location>
</feature>
<feature type="compositionally biased region" description="Basic residues" evidence="1">
    <location>
        <begin position="960"/>
        <end position="983"/>
    </location>
</feature>
<feature type="non-terminal residue" evidence="3">
    <location>
        <position position="1"/>
    </location>
</feature>
<feature type="region of interest" description="Disordered" evidence="1">
    <location>
        <begin position="219"/>
        <end position="251"/>
    </location>
</feature>
<feature type="compositionally biased region" description="Pro residues" evidence="1">
    <location>
        <begin position="775"/>
        <end position="787"/>
    </location>
</feature>
<dbReference type="AlphaFoldDB" id="A0A8H7LRE8"/>
<dbReference type="EMBL" id="JACYCD010000053">
    <property type="protein sequence ID" value="KAF8705475.1"/>
    <property type="molecule type" value="Genomic_DNA"/>
</dbReference>
<feature type="region of interest" description="Disordered" evidence="1">
    <location>
        <begin position="168"/>
        <end position="204"/>
    </location>
</feature>
<feature type="region of interest" description="Disordered" evidence="1">
    <location>
        <begin position="597"/>
        <end position="895"/>
    </location>
</feature>
<feature type="compositionally biased region" description="Low complexity" evidence="1">
    <location>
        <begin position="305"/>
        <end position="315"/>
    </location>
</feature>
<feature type="region of interest" description="Disordered" evidence="1">
    <location>
        <begin position="933"/>
        <end position="983"/>
    </location>
</feature>
<sequence length="983" mass="104444">MLQRYVHWVFRTQVFGRQTPPPAGLEDATSKPFDHIARISGSVMSSTDSTKQETTGSRLAQMIDHAKILLEKSTYVSGFKNGIITAISVVCIIALYWVMIFVWIRNSIRSYKGRKAPKAATPKPSPVDVEPIIRPAGDIGLNMDEVQEIPGEGELATKEAMPARDQIPEIEDEPQAGSSDEREPVHTTFDDNTTTTSQDDLAGAKTIPTIVPVIKHDFERPISPPATPPTEAADLKASAVDPVESFHADSTTEVPTVVDLMNVTSNESFAPRELPTRSDTEKTRSTVEEAAKAVEDHAKFVEDATSPTESTVESTVELSIESSKTEIDSPTSEFVVVSDAEDKPVENVPQAPVENSYKAVEETGTNPPVPIEPATTKISVAGVPATTQSVVEPQQPVIVADGAKPEAPAPLVEDQPAEEPKPVEEPKAVIEEPKVEDRDSTESTKVAEDTQIVEKVKATEEPKATGGPKVFEEPRVVEEPKIIEESVVEKPKVVEEPETIEEPEASEEPESEGSSKAAFPSISKTPREEPVAPLSPKSLRPRVMRRATGSTSAVAGVTTSPAPATVAVVSPVDDKANIRAQASLRAENALNRLAGSLLRSNNSERSPVSPVSGIPRPTSPISRPTSPLGISRAASPNVFRSESPLSDTGANSRPTSPTFGMPRRGSIVAPRPVSRQSTLANVNNGSERSSSPARKSTFINPPRGGATSPPPMPLPPSRQGSQGTVSPQYQGSVRGSHSPQVPQAAVMSPSVLSRKATIDSNGSPGSPPNGRRAASPPPTRIASPPPTRALAEELTIDQATRRNTSFPPTVEGPQIASPTGVKPRPRPRTSTSGSAKAAMAPNTLLSTLTSKVTFPGGTNPISPSDSSPASPNPASPASPVSPASPASPNRSDSFASAVSNRNSIYSFSDMSDMDMSTSDLDFAGRESHRMVLGRLDSMGSMGSIASSDDGMSGNEEDRQKKRAKRRAKARAQALKKQKRSKRN</sequence>
<feature type="compositionally biased region" description="Low complexity" evidence="1">
    <location>
        <begin position="614"/>
        <end position="627"/>
    </location>
</feature>
<feature type="region of interest" description="Disordered" evidence="1">
    <location>
        <begin position="268"/>
        <end position="315"/>
    </location>
</feature>
<organism evidence="3 4">
    <name type="scientific">Rhizoctonia solani</name>
    <dbReference type="NCBI Taxonomy" id="456999"/>
    <lineage>
        <taxon>Eukaryota</taxon>
        <taxon>Fungi</taxon>
        <taxon>Dikarya</taxon>
        <taxon>Basidiomycota</taxon>
        <taxon>Agaricomycotina</taxon>
        <taxon>Agaricomycetes</taxon>
        <taxon>Cantharellales</taxon>
        <taxon>Ceratobasidiaceae</taxon>
        <taxon>Rhizoctonia</taxon>
    </lineage>
</organism>
<dbReference type="Proteomes" id="UP000602905">
    <property type="component" value="Unassembled WGS sequence"/>
</dbReference>
<protein>
    <submittedName>
        <fullName evidence="3">Uncharacterized protein</fullName>
    </submittedName>
</protein>
<gene>
    <name evidence="3" type="ORF">RHS03_05700</name>
</gene>
<keyword evidence="2" id="KW-0472">Membrane</keyword>
<feature type="compositionally biased region" description="Polar residues" evidence="1">
    <location>
        <begin position="843"/>
        <end position="852"/>
    </location>
</feature>
<feature type="transmembrane region" description="Helical" evidence="2">
    <location>
        <begin position="83"/>
        <end position="104"/>
    </location>
</feature>
<dbReference type="OrthoDB" id="3238375at2759"/>
<feature type="compositionally biased region" description="Polar residues" evidence="1">
    <location>
        <begin position="718"/>
        <end position="741"/>
    </location>
</feature>
<feature type="compositionally biased region" description="Basic and acidic residues" evidence="1">
    <location>
        <begin position="418"/>
        <end position="463"/>
    </location>
</feature>
<evidence type="ECO:0000256" key="1">
    <source>
        <dbReference type="SAM" id="MobiDB-lite"/>
    </source>
</evidence>
<feature type="compositionally biased region" description="Polar residues" evidence="1">
    <location>
        <begin position="674"/>
        <end position="699"/>
    </location>
</feature>
<feature type="compositionally biased region" description="Basic and acidic residues" evidence="1">
    <location>
        <begin position="179"/>
        <end position="189"/>
    </location>
</feature>
<accession>A0A8H7LRE8</accession>
<comment type="caution">
    <text evidence="3">The sequence shown here is derived from an EMBL/GenBank/DDBJ whole genome shotgun (WGS) entry which is preliminary data.</text>
</comment>
<feature type="compositionally biased region" description="Polar residues" evidence="1">
    <location>
        <begin position="638"/>
        <end position="658"/>
    </location>
</feature>
<keyword evidence="2" id="KW-0812">Transmembrane</keyword>
<name>A0A8H7LRE8_9AGAM</name>
<feature type="compositionally biased region" description="Polar residues" evidence="1">
    <location>
        <begin position="797"/>
        <end position="807"/>
    </location>
</feature>
<evidence type="ECO:0000313" key="3">
    <source>
        <dbReference type="EMBL" id="KAF8705475.1"/>
    </source>
</evidence>
<feature type="compositionally biased region" description="Low complexity" evidence="1">
    <location>
        <begin position="877"/>
        <end position="893"/>
    </location>
</feature>
<evidence type="ECO:0000256" key="2">
    <source>
        <dbReference type="SAM" id="Phobius"/>
    </source>
</evidence>
<proteinExistence type="predicted"/>
<keyword evidence="2" id="KW-1133">Transmembrane helix</keyword>
<feature type="compositionally biased region" description="Basic and acidic residues" evidence="1">
    <location>
        <begin position="470"/>
        <end position="495"/>
    </location>
</feature>
<feature type="compositionally biased region" description="Acidic residues" evidence="1">
    <location>
        <begin position="496"/>
        <end position="511"/>
    </location>
</feature>
<reference evidence="3" key="1">
    <citation type="submission" date="2020-09" db="EMBL/GenBank/DDBJ databases">
        <title>Comparative genome analyses of four rice-infecting Rhizoctonia solani isolates reveal extensive enrichment of homogalacturonan modification genes.</title>
        <authorList>
            <person name="Lee D.-Y."/>
            <person name="Jeon J."/>
            <person name="Kim K.-T."/>
            <person name="Cheong K."/>
            <person name="Song H."/>
            <person name="Choi G."/>
            <person name="Ko J."/>
            <person name="Opiyo S.O."/>
            <person name="Zuo S."/>
            <person name="Madhav S."/>
            <person name="Lee Y.-H."/>
            <person name="Wang G.-L."/>
        </authorList>
    </citation>
    <scope>NUCLEOTIDE SEQUENCE</scope>
    <source>
        <strain evidence="3">AG1-IA WGL</strain>
    </source>
</reference>
<feature type="compositionally biased region" description="Basic and acidic residues" evidence="1">
    <location>
        <begin position="274"/>
        <end position="302"/>
    </location>
</feature>